<accession>A0A1I6S681</accession>
<evidence type="ECO:0000313" key="2">
    <source>
        <dbReference type="EMBL" id="SFS72475.1"/>
    </source>
</evidence>
<evidence type="ECO:0000256" key="1">
    <source>
        <dbReference type="SAM" id="SignalP"/>
    </source>
</evidence>
<feature type="chain" id="PRO_5011522125" description="Peptidase S1" evidence="1">
    <location>
        <begin position="22"/>
        <end position="164"/>
    </location>
</feature>
<evidence type="ECO:0008006" key="4">
    <source>
        <dbReference type="Google" id="ProtNLM"/>
    </source>
</evidence>
<evidence type="ECO:0000313" key="3">
    <source>
        <dbReference type="Proteomes" id="UP000198788"/>
    </source>
</evidence>
<protein>
    <recommendedName>
        <fullName evidence="4">Peptidase S1</fullName>
    </recommendedName>
</protein>
<dbReference type="RefSeq" id="WP_218151445.1">
    <property type="nucleotide sequence ID" value="NZ_FOZV01000004.1"/>
</dbReference>
<organism evidence="2 3">
    <name type="scientific">Brevundimonas viscosa</name>
    <dbReference type="NCBI Taxonomy" id="871741"/>
    <lineage>
        <taxon>Bacteria</taxon>
        <taxon>Pseudomonadati</taxon>
        <taxon>Pseudomonadota</taxon>
        <taxon>Alphaproteobacteria</taxon>
        <taxon>Caulobacterales</taxon>
        <taxon>Caulobacteraceae</taxon>
        <taxon>Brevundimonas</taxon>
    </lineage>
</organism>
<reference evidence="3" key="1">
    <citation type="submission" date="2016-10" db="EMBL/GenBank/DDBJ databases">
        <authorList>
            <person name="Varghese N."/>
            <person name="Submissions S."/>
        </authorList>
    </citation>
    <scope>NUCLEOTIDE SEQUENCE [LARGE SCALE GENOMIC DNA]</scope>
    <source>
        <strain evidence="3">CGMCC 1.10683</strain>
    </source>
</reference>
<name>A0A1I6S681_9CAUL</name>
<dbReference type="AlphaFoldDB" id="A0A1I6S681"/>
<keyword evidence="1" id="KW-0732">Signal</keyword>
<sequence length="164" mass="16871">MHNLFRAVGIAGLGLALVSCATMPEIAGGMPDYRASPSYGTVSLSAGFEPDPRVISLQSGGSIPASNISPGCSGFVAAAPDVRLNYRAGEYPLILSVASSSDTTLVVNGPDGSWYCDDDGGVNGLNPSLRFNSPRSGQYDIWVGTYGSGALQAARLHISEVGSE</sequence>
<keyword evidence="3" id="KW-1185">Reference proteome</keyword>
<dbReference type="PROSITE" id="PS51257">
    <property type="entry name" value="PROKAR_LIPOPROTEIN"/>
    <property type="match status" value="1"/>
</dbReference>
<dbReference type="EMBL" id="FOZV01000004">
    <property type="protein sequence ID" value="SFS72475.1"/>
    <property type="molecule type" value="Genomic_DNA"/>
</dbReference>
<feature type="signal peptide" evidence="1">
    <location>
        <begin position="1"/>
        <end position="21"/>
    </location>
</feature>
<dbReference type="Proteomes" id="UP000198788">
    <property type="component" value="Unassembled WGS sequence"/>
</dbReference>
<dbReference type="STRING" id="871741.SAMN05192570_2210"/>
<proteinExistence type="predicted"/>
<gene>
    <name evidence="2" type="ORF">SAMN05192570_2210</name>
</gene>